<sequence>MKNLLIFMCLVFSTQLFAQKNIIIRNVNVFDGKNEQLKIGVDVLIQENIIQKIAKDIAIDSCEVIDGQGKTLIPGLTDSHTHIMWNDNIEYLVYGAPEGYSGVLAAVNAREMLMRGFTTIRDVGGPSFGLKQLIDDGVTPGPRILPSGAFLSQTSGHGDYDPKEWYLSPHFTGQIDKAYLRGWTIIADGVAETQKATRDILRSGAAQIKAFGSGSITGAHDPIDVTEYTIEELETIVKETDKWGTYATIHAYSNEGVQNAINAGFQCVEHGLFATEETFQMMKDHDVFFSTQFLAFGLTPKQAGLEGEAAKKYLIAQASAEEGYKRAKKIGVKMSWGTDALGSLDIQRMQSLEFKARAKYFTGYEILLQATSYNAELFERSGERHPYKEAKLGVVEQGAYADLLIVDGNPLEDITLLSEPENNLLLIMKDGKIFKNILP</sequence>
<reference evidence="3 4" key="1">
    <citation type="submission" date="2020-04" db="EMBL/GenBank/DDBJ databases">
        <title>Flammeovirga sp. SR4, a novel species isolated from seawater.</title>
        <authorList>
            <person name="Wang X."/>
        </authorList>
    </citation>
    <scope>NUCLEOTIDE SEQUENCE [LARGE SCALE GENOMIC DNA]</scope>
    <source>
        <strain evidence="3 4">SR4</strain>
    </source>
</reference>
<proteinExistence type="predicted"/>
<feature type="signal peptide" evidence="1">
    <location>
        <begin position="1"/>
        <end position="18"/>
    </location>
</feature>
<dbReference type="SUPFAM" id="SSF51338">
    <property type="entry name" value="Composite domain of metallo-dependent hydrolases"/>
    <property type="match status" value="1"/>
</dbReference>
<evidence type="ECO:0000256" key="1">
    <source>
        <dbReference type="SAM" id="SignalP"/>
    </source>
</evidence>
<evidence type="ECO:0000313" key="4">
    <source>
        <dbReference type="Proteomes" id="UP000585050"/>
    </source>
</evidence>
<gene>
    <name evidence="3" type="ORF">HGP29_22525</name>
</gene>
<dbReference type="Pfam" id="PF01979">
    <property type="entry name" value="Amidohydro_1"/>
    <property type="match status" value="1"/>
</dbReference>
<dbReference type="PANTHER" id="PTHR43135:SF3">
    <property type="entry name" value="ALPHA-D-RIBOSE 1-METHYLPHOSPHONATE 5-TRIPHOSPHATE DIPHOSPHATASE"/>
    <property type="match status" value="1"/>
</dbReference>
<dbReference type="EMBL" id="JABAIL010000009">
    <property type="protein sequence ID" value="NLR93994.1"/>
    <property type="molecule type" value="Genomic_DNA"/>
</dbReference>
<feature type="chain" id="PRO_5031184384" evidence="1">
    <location>
        <begin position="19"/>
        <end position="439"/>
    </location>
</feature>
<accession>A0A7X8XY92</accession>
<name>A0A7X8XY92_9BACT</name>
<dbReference type="SUPFAM" id="SSF51556">
    <property type="entry name" value="Metallo-dependent hydrolases"/>
    <property type="match status" value="1"/>
</dbReference>
<evidence type="ECO:0000313" key="3">
    <source>
        <dbReference type="EMBL" id="NLR93994.1"/>
    </source>
</evidence>
<dbReference type="CDD" id="cd01299">
    <property type="entry name" value="Met_dep_hydrolase_A"/>
    <property type="match status" value="1"/>
</dbReference>
<dbReference type="Gene3D" id="3.20.20.140">
    <property type="entry name" value="Metal-dependent hydrolases"/>
    <property type="match status" value="1"/>
</dbReference>
<keyword evidence="3" id="KW-0378">Hydrolase</keyword>
<dbReference type="Gene3D" id="2.30.40.10">
    <property type="entry name" value="Urease, subunit C, domain 1"/>
    <property type="match status" value="1"/>
</dbReference>
<dbReference type="InterPro" id="IPR032466">
    <property type="entry name" value="Metal_Hydrolase"/>
</dbReference>
<dbReference type="InterPro" id="IPR011059">
    <property type="entry name" value="Metal-dep_hydrolase_composite"/>
</dbReference>
<dbReference type="PANTHER" id="PTHR43135">
    <property type="entry name" value="ALPHA-D-RIBOSE 1-METHYLPHOSPHONATE 5-TRIPHOSPHATE DIPHOSPHATASE"/>
    <property type="match status" value="1"/>
</dbReference>
<dbReference type="InterPro" id="IPR051781">
    <property type="entry name" value="Metallo-dep_Hydrolase"/>
</dbReference>
<dbReference type="Proteomes" id="UP000585050">
    <property type="component" value="Unassembled WGS sequence"/>
</dbReference>
<dbReference type="AlphaFoldDB" id="A0A7X8XY92"/>
<dbReference type="InterPro" id="IPR057744">
    <property type="entry name" value="OTAase-like"/>
</dbReference>
<keyword evidence="1" id="KW-0732">Signal</keyword>
<organism evidence="3 4">
    <name type="scientific">Flammeovirga agarivorans</name>
    <dbReference type="NCBI Taxonomy" id="2726742"/>
    <lineage>
        <taxon>Bacteria</taxon>
        <taxon>Pseudomonadati</taxon>
        <taxon>Bacteroidota</taxon>
        <taxon>Cytophagia</taxon>
        <taxon>Cytophagales</taxon>
        <taxon>Flammeovirgaceae</taxon>
        <taxon>Flammeovirga</taxon>
    </lineage>
</organism>
<dbReference type="GO" id="GO:0016810">
    <property type="term" value="F:hydrolase activity, acting on carbon-nitrogen (but not peptide) bonds"/>
    <property type="evidence" value="ECO:0007669"/>
    <property type="project" value="InterPro"/>
</dbReference>
<dbReference type="RefSeq" id="WP_168884707.1">
    <property type="nucleotide sequence ID" value="NZ_JABAIL010000009.1"/>
</dbReference>
<comment type="caution">
    <text evidence="3">The sequence shown here is derived from an EMBL/GenBank/DDBJ whole genome shotgun (WGS) entry which is preliminary data.</text>
</comment>
<feature type="domain" description="Amidohydrolase-related" evidence="2">
    <location>
        <begin position="71"/>
        <end position="433"/>
    </location>
</feature>
<protein>
    <submittedName>
        <fullName evidence="3">Amidohydrolase family protein</fullName>
    </submittedName>
</protein>
<keyword evidence="4" id="KW-1185">Reference proteome</keyword>
<evidence type="ECO:0000259" key="2">
    <source>
        <dbReference type="Pfam" id="PF01979"/>
    </source>
</evidence>
<dbReference type="InterPro" id="IPR006680">
    <property type="entry name" value="Amidohydro-rel"/>
</dbReference>